<dbReference type="VEuPathDB" id="TriTrypDB:LtaPh_2420800"/>
<dbReference type="GO" id="GO:0005737">
    <property type="term" value="C:cytoplasm"/>
    <property type="evidence" value="ECO:0007669"/>
    <property type="project" value="TreeGrafter"/>
</dbReference>
<gene>
    <name evidence="3" type="ORF">LtaPh_2420800</name>
</gene>
<organism evidence="3 4">
    <name type="scientific">Leishmania tarentolae</name>
    <name type="common">Sauroleishmania tarentolae</name>
    <dbReference type="NCBI Taxonomy" id="5689"/>
    <lineage>
        <taxon>Eukaryota</taxon>
        <taxon>Discoba</taxon>
        <taxon>Euglenozoa</taxon>
        <taxon>Kinetoplastea</taxon>
        <taxon>Metakinetoplastina</taxon>
        <taxon>Trypanosomatida</taxon>
        <taxon>Trypanosomatidae</taxon>
        <taxon>Leishmaniinae</taxon>
        <taxon>Leishmania</taxon>
        <taxon>lizard Leishmania</taxon>
    </lineage>
</organism>
<proteinExistence type="predicted"/>
<comment type="caution">
    <text evidence="3">The sequence shown here is derived from an EMBL/GenBank/DDBJ whole genome shotgun (WGS) entry which is preliminary data.</text>
</comment>
<feature type="region of interest" description="Disordered" evidence="1">
    <location>
        <begin position="398"/>
        <end position="420"/>
    </location>
</feature>
<dbReference type="Gene3D" id="1.25.40.120">
    <property type="entry name" value="Protein prenylyltransferase"/>
    <property type="match status" value="1"/>
</dbReference>
<accession>A0A640KH52</accession>
<keyword evidence="2" id="KW-0472">Membrane</keyword>
<dbReference type="PANTHER" id="PTHR11129:SF3">
    <property type="entry name" value="PROTEIN PRENYLTRANSFERASE ALPHA SUBUNIT REPEAT-CONTAINING PROTEIN 1"/>
    <property type="match status" value="1"/>
</dbReference>
<keyword evidence="2" id="KW-1133">Transmembrane helix</keyword>
<dbReference type="SUPFAM" id="SSF48439">
    <property type="entry name" value="Protein prenylyltransferase"/>
    <property type="match status" value="1"/>
</dbReference>
<dbReference type="OrthoDB" id="5358702at2759"/>
<keyword evidence="4" id="KW-1185">Reference proteome</keyword>
<reference evidence="3" key="1">
    <citation type="submission" date="2019-11" db="EMBL/GenBank/DDBJ databases">
        <title>Leishmania tarentolae CDS.</title>
        <authorList>
            <person name="Goto Y."/>
            <person name="Yamagishi J."/>
        </authorList>
    </citation>
    <scope>NUCLEOTIDE SEQUENCE [LARGE SCALE GENOMIC DNA]</scope>
    <source>
        <strain evidence="3">Parrot Tar II</strain>
    </source>
</reference>
<feature type="transmembrane region" description="Helical" evidence="2">
    <location>
        <begin position="12"/>
        <end position="33"/>
    </location>
</feature>
<name>A0A640KH52_LEITA</name>
<evidence type="ECO:0000256" key="1">
    <source>
        <dbReference type="SAM" id="MobiDB-lite"/>
    </source>
</evidence>
<dbReference type="AlphaFoldDB" id="A0A640KH52"/>
<evidence type="ECO:0000256" key="2">
    <source>
        <dbReference type="SAM" id="Phobius"/>
    </source>
</evidence>
<keyword evidence="2" id="KW-0812">Transmembrane</keyword>
<dbReference type="Proteomes" id="UP000419144">
    <property type="component" value="Unassembled WGS sequence"/>
</dbReference>
<dbReference type="PANTHER" id="PTHR11129">
    <property type="entry name" value="PROTEIN FARNESYLTRANSFERASE ALPHA SUBUNIT/RAB GERANYLGERANYL TRANSFERASE ALPHA SUBUNIT"/>
    <property type="match status" value="1"/>
</dbReference>
<evidence type="ECO:0000313" key="4">
    <source>
        <dbReference type="Proteomes" id="UP000419144"/>
    </source>
</evidence>
<evidence type="ECO:0000313" key="3">
    <source>
        <dbReference type="EMBL" id="GET89040.1"/>
    </source>
</evidence>
<sequence>MGESVIISQILLLAFFASCSLTYVTTFTIYWLLVLLHQYLCIAGRQLLEAPLVLSHFLNKHMESVCTVIANAAKEMDQILDAGAHLYLQSIKTTGAPSIRAAFGFSEQPLKLNQVVCLTEISRVEESTTKNIDFPVLVDRRVVTAMKTFFVRSFQREKGTLSKATDASPEVQDSLHDSPHVTRTMLSDMHPTIIALAWACIPQHDTFVSFRRRRLRETCFTADDKADVGERLHCVIKEFVLLDLLLSLCPKLKLLWEYRQWLCSSMHNCGLLNNSKEDNDVALPILQFEAQDDQLFFVAAHNHTMNYNAWHYRRLRFQTLHANASKLCARRDCACVAVQRDSERVIQFIREHSSDSSATSYLLFLLHEQEVLDRKGDAFLSKEGVVVEGPSEAAGELHRSSTKEYFTGDTEDSSRTPVSKGSTRYALAPALWKNFMKVTQTEIRRHTEKGHECIWQLRLGLIQWACSRSPESRMQSLWSVEDELRWTSTYLDIHLVDGVDALLCPVSPLPYAWAESFGSSAWTSFNASRYGRQLALILRNTLSCERL</sequence>
<protein>
    <submittedName>
        <fullName evidence="3">Uncharacterized protein</fullName>
    </submittedName>
</protein>
<dbReference type="EMBL" id="BLBS01000033">
    <property type="protein sequence ID" value="GET89040.1"/>
    <property type="molecule type" value="Genomic_DNA"/>
</dbReference>